<dbReference type="InterPro" id="IPR011013">
    <property type="entry name" value="Gal_mutarotase_sf_dom"/>
</dbReference>
<dbReference type="GeneID" id="70251472"/>
<keyword evidence="6" id="KW-0325">Glycoprotein</keyword>
<dbReference type="PANTHER" id="PTHR11051:SF8">
    <property type="entry name" value="PROTEIN-GLUCOSYLGALACTOSYLHYDROXYLYSINE GLUCOSIDASE"/>
    <property type="match status" value="1"/>
</dbReference>
<dbReference type="GO" id="GO:0005993">
    <property type="term" value="P:trehalose catabolic process"/>
    <property type="evidence" value="ECO:0007669"/>
    <property type="project" value="TreeGrafter"/>
</dbReference>
<evidence type="ECO:0000259" key="12">
    <source>
        <dbReference type="Pfam" id="PF03633"/>
    </source>
</evidence>
<sequence length="1056" mass="115211">MRYSAFLQQGLLCLLPFSSALSAEERVNQVLDNYGTDNANSFAPSHNSYQTRFPGVTWDQRNWRLRSTALDQGHYQSRGSIANGYIGINVASAGPFFELDTPVDGDVINGWPLFSRRQTFAGLAGFYDVQPTTNSSNFPWLDQYGGESVISGIPHWSALVLDLGNGNYLDATVDKSTISNYATTYDYKAGVLSWHYTWTPKGQQNNSFVISYKLFANKLDVNQAVVKLSITPSANGNASVVNVIDGYSAVRTDFVKSGSDSNAIYTSVKPTGINNVTAWVYAVLDGDNAFDFASAMLVDNKPYVHQNGSSIAQSVNVKLSAGKTVSVVKYVGAASTDGFADPQKTAKKAALDAKRRGFDDLLRSHVSEWAQVMPDESTDDFTLANGNLPEDPFIIESAITAVVNPYYLLQNTLGENALRRVKYAPINDWSIPVGGLTSDSYAGLIFWDADVWMQPGLVAAFPESAKRITNYRVAKYQEAIANVKTAYSSSQANTSFSPDAAIYPWTSGRFGNCTGTGPCFDYEYHLNGDIAISLTNQWVASGDTDTFQKQHFPIYNSIATVYADLLKKNGSYYILTNMTDPDEYANHVDAGGYTMPLIAQTLVNANAFRQQFGMDENTTWNEMASNVLIIRENDITLEYTTMTNDVAVKQADVVLRTYPLDDTTNYSPKAALDDLDYYALKQSPDGPGMTYAIFSIVANEVSPSGCSAYTYAQYSYDPYIRGPFFQFSEQLTDDYTTNGGTHPAFPFLTGHGGANQVVLYGYLGLRLLPDDILHIDPNLPPQIPQVKYRTFYWRGWPIQAESNYTHTKISRATTVAPLVSADPKYANASITVQVGQQSNSTSYKLPVDGTSITITNRQISSINTVSGNLVQCQAVQSSDTYQPGQFPMAAVDGAASTKWQPEYANNVSSITVTIPSSESGKTISGFYFDWAQAPPANATVILHNNSVSNPTISGFGQTAQRTTINVEVSNPVNASSNTNGSIVLPTGNTTNFTFPHPVPVSKFATLFIEGNQGLDSIDIKYENGTGATVAEWAILATTQSRLKIRASNSLSGRHAI</sequence>
<feature type="signal peptide" evidence="10">
    <location>
        <begin position="1"/>
        <end position="22"/>
    </location>
</feature>
<dbReference type="EC" id="3.2.1.28" evidence="3"/>
<dbReference type="InterPro" id="IPR005194">
    <property type="entry name" value="Glyco_hydro_65_C"/>
</dbReference>
<keyword evidence="15" id="KW-1185">Reference proteome</keyword>
<evidence type="ECO:0000256" key="6">
    <source>
        <dbReference type="ARBA" id="ARBA00023180"/>
    </source>
</evidence>
<feature type="domain" description="Glycoside hydrolase family 65 central catalytic" evidence="11">
    <location>
        <begin position="428"/>
        <end position="616"/>
    </location>
</feature>
<organism evidence="14 15">
    <name type="scientific">Talaromyces proteolyticus</name>
    <dbReference type="NCBI Taxonomy" id="1131652"/>
    <lineage>
        <taxon>Eukaryota</taxon>
        <taxon>Fungi</taxon>
        <taxon>Dikarya</taxon>
        <taxon>Ascomycota</taxon>
        <taxon>Pezizomycotina</taxon>
        <taxon>Eurotiomycetes</taxon>
        <taxon>Eurotiomycetidae</taxon>
        <taxon>Eurotiales</taxon>
        <taxon>Trichocomaceae</taxon>
        <taxon>Talaromyces</taxon>
        <taxon>Talaromyces sect. Bacilispori</taxon>
    </lineage>
</organism>
<gene>
    <name evidence="14" type="ORF">BGW36DRAFT_432838</name>
</gene>
<feature type="domain" description="Glycoside hydrolase family 65 N-terminal" evidence="13">
    <location>
        <begin position="71"/>
        <end position="336"/>
    </location>
</feature>
<dbReference type="InterPro" id="IPR005195">
    <property type="entry name" value="Glyco_hydro_65_M"/>
</dbReference>
<protein>
    <recommendedName>
        <fullName evidence="3">alpha,alpha-trehalase</fullName>
        <ecNumber evidence="3">3.2.1.28</ecNumber>
    </recommendedName>
    <alternativeName>
        <fullName evidence="8">Alpha,alpha-trehalase</fullName>
    </alternativeName>
    <alternativeName>
        <fullName evidence="9">Alpha,alpha-trehalose glucohydrolase</fullName>
    </alternativeName>
</protein>
<dbReference type="InterPro" id="IPR005196">
    <property type="entry name" value="Glyco_hydro_65_N"/>
</dbReference>
<dbReference type="Gene3D" id="1.50.10.10">
    <property type="match status" value="1"/>
</dbReference>
<dbReference type="GO" id="GO:0009277">
    <property type="term" value="C:fungal-type cell wall"/>
    <property type="evidence" value="ECO:0007669"/>
    <property type="project" value="TreeGrafter"/>
</dbReference>
<evidence type="ECO:0000313" key="14">
    <source>
        <dbReference type="EMBL" id="KAH8689872.1"/>
    </source>
</evidence>
<dbReference type="Pfam" id="PF03636">
    <property type="entry name" value="Glyco_hydro_65N"/>
    <property type="match status" value="1"/>
</dbReference>
<dbReference type="GO" id="GO:0004555">
    <property type="term" value="F:alpha,alpha-trehalase activity"/>
    <property type="evidence" value="ECO:0007669"/>
    <property type="project" value="UniProtKB-EC"/>
</dbReference>
<evidence type="ECO:0000256" key="10">
    <source>
        <dbReference type="SAM" id="SignalP"/>
    </source>
</evidence>
<dbReference type="InterPro" id="IPR008928">
    <property type="entry name" value="6-hairpin_glycosidase_sf"/>
</dbReference>
<evidence type="ECO:0000256" key="7">
    <source>
        <dbReference type="ARBA" id="ARBA00023295"/>
    </source>
</evidence>
<evidence type="ECO:0000256" key="5">
    <source>
        <dbReference type="ARBA" id="ARBA00022801"/>
    </source>
</evidence>
<dbReference type="Pfam" id="PF03632">
    <property type="entry name" value="Glyco_hydro_65m"/>
    <property type="match status" value="1"/>
</dbReference>
<keyword evidence="5" id="KW-0378">Hydrolase</keyword>
<proteinExistence type="inferred from homology"/>
<dbReference type="InterPro" id="IPR012341">
    <property type="entry name" value="6hp_glycosidase-like_sf"/>
</dbReference>
<dbReference type="PANTHER" id="PTHR11051">
    <property type="entry name" value="GLYCOSYL HYDROLASE-RELATED"/>
    <property type="match status" value="1"/>
</dbReference>
<comment type="catalytic activity">
    <reaction evidence="1">
        <text>alpha,alpha-trehalose + H2O = alpha-D-glucose + beta-D-glucose</text>
        <dbReference type="Rhea" id="RHEA:32675"/>
        <dbReference type="ChEBI" id="CHEBI:15377"/>
        <dbReference type="ChEBI" id="CHEBI:15903"/>
        <dbReference type="ChEBI" id="CHEBI:16551"/>
        <dbReference type="ChEBI" id="CHEBI:17925"/>
        <dbReference type="EC" id="3.2.1.28"/>
    </reaction>
</comment>
<dbReference type="AlphaFoldDB" id="A0AAD4KGI4"/>
<dbReference type="Pfam" id="PF03633">
    <property type="entry name" value="Glyco_hydro_65C"/>
    <property type="match status" value="1"/>
</dbReference>
<comment type="similarity">
    <text evidence="2">Belongs to the glycosyl hydrolase 65 family.</text>
</comment>
<dbReference type="FunFam" id="2.70.98.40:FF:000004">
    <property type="entry name" value="Alpha,alpha-trehalose glucohydrolase TreA/Ath1"/>
    <property type="match status" value="1"/>
</dbReference>
<keyword evidence="4 10" id="KW-0732">Signal</keyword>
<evidence type="ECO:0000313" key="15">
    <source>
        <dbReference type="Proteomes" id="UP001201262"/>
    </source>
</evidence>
<keyword evidence="7" id="KW-0326">Glycosidase</keyword>
<dbReference type="GO" id="GO:0030246">
    <property type="term" value="F:carbohydrate binding"/>
    <property type="evidence" value="ECO:0007669"/>
    <property type="project" value="InterPro"/>
</dbReference>
<dbReference type="SUPFAM" id="SSF48208">
    <property type="entry name" value="Six-hairpin glycosidases"/>
    <property type="match status" value="1"/>
</dbReference>
<evidence type="ECO:0000256" key="1">
    <source>
        <dbReference type="ARBA" id="ARBA00001576"/>
    </source>
</evidence>
<comment type="caution">
    <text evidence="14">The sequence shown here is derived from an EMBL/GenBank/DDBJ whole genome shotgun (WGS) entry which is preliminary data.</text>
</comment>
<evidence type="ECO:0000256" key="2">
    <source>
        <dbReference type="ARBA" id="ARBA00006768"/>
    </source>
</evidence>
<name>A0AAD4KGI4_9EURO</name>
<evidence type="ECO:0000256" key="4">
    <source>
        <dbReference type="ARBA" id="ARBA00022729"/>
    </source>
</evidence>
<evidence type="ECO:0000259" key="13">
    <source>
        <dbReference type="Pfam" id="PF03636"/>
    </source>
</evidence>
<evidence type="ECO:0000259" key="11">
    <source>
        <dbReference type="Pfam" id="PF03632"/>
    </source>
</evidence>
<accession>A0AAD4KGI4</accession>
<dbReference type="InterPro" id="IPR037018">
    <property type="entry name" value="GH65_N"/>
</dbReference>
<evidence type="ECO:0000256" key="3">
    <source>
        <dbReference type="ARBA" id="ARBA00012757"/>
    </source>
</evidence>
<evidence type="ECO:0000256" key="9">
    <source>
        <dbReference type="ARBA" id="ARBA00031637"/>
    </source>
</evidence>
<feature type="domain" description="Glycoside hydrolase family 65 C-terminal" evidence="12">
    <location>
        <begin position="769"/>
        <end position="811"/>
    </location>
</feature>
<dbReference type="SUPFAM" id="SSF74650">
    <property type="entry name" value="Galactose mutarotase-like"/>
    <property type="match status" value="1"/>
</dbReference>
<dbReference type="Gene3D" id="2.70.98.40">
    <property type="entry name" value="Glycoside hydrolase, family 65, N-terminal domain"/>
    <property type="match status" value="1"/>
</dbReference>
<dbReference type="Proteomes" id="UP001201262">
    <property type="component" value="Unassembled WGS sequence"/>
</dbReference>
<dbReference type="Gene3D" id="2.60.420.10">
    <property type="entry name" value="Maltose phosphorylase, domain 3"/>
    <property type="match status" value="1"/>
</dbReference>
<feature type="chain" id="PRO_5041922858" description="alpha,alpha-trehalase" evidence="10">
    <location>
        <begin position="23"/>
        <end position="1056"/>
    </location>
</feature>
<dbReference type="EMBL" id="JAJTJA010000014">
    <property type="protein sequence ID" value="KAH8689872.1"/>
    <property type="molecule type" value="Genomic_DNA"/>
</dbReference>
<evidence type="ECO:0000256" key="8">
    <source>
        <dbReference type="ARBA" id="ARBA00030473"/>
    </source>
</evidence>
<dbReference type="FunFam" id="1.50.10.10:FF:000032">
    <property type="entry name" value="Vacuolar acid trehalase"/>
    <property type="match status" value="1"/>
</dbReference>
<dbReference type="RefSeq" id="XP_046066155.1">
    <property type="nucleotide sequence ID" value="XM_046221185.1"/>
</dbReference>
<reference evidence="14" key="1">
    <citation type="submission" date="2021-12" db="EMBL/GenBank/DDBJ databases">
        <title>Convergent genome expansion in fungi linked to evolution of root-endophyte symbiosis.</title>
        <authorList>
            <consortium name="DOE Joint Genome Institute"/>
            <person name="Ke Y.-H."/>
            <person name="Bonito G."/>
            <person name="Liao H.-L."/>
            <person name="Looney B."/>
            <person name="Rojas-Flechas A."/>
            <person name="Nash J."/>
            <person name="Hameed K."/>
            <person name="Schadt C."/>
            <person name="Martin F."/>
            <person name="Crous P.W."/>
            <person name="Miettinen O."/>
            <person name="Magnuson J.K."/>
            <person name="Labbe J."/>
            <person name="Jacobson D."/>
            <person name="Doktycz M.J."/>
            <person name="Veneault-Fourrey C."/>
            <person name="Kuo A."/>
            <person name="Mondo S."/>
            <person name="Calhoun S."/>
            <person name="Riley R."/>
            <person name="Ohm R."/>
            <person name="LaButti K."/>
            <person name="Andreopoulos B."/>
            <person name="Pangilinan J."/>
            <person name="Nolan M."/>
            <person name="Tritt A."/>
            <person name="Clum A."/>
            <person name="Lipzen A."/>
            <person name="Daum C."/>
            <person name="Barry K."/>
            <person name="Grigoriev I.V."/>
            <person name="Vilgalys R."/>
        </authorList>
    </citation>
    <scope>NUCLEOTIDE SEQUENCE</scope>
    <source>
        <strain evidence="14">PMI_201</strain>
    </source>
</reference>